<dbReference type="EMBL" id="PFEF01000006">
    <property type="protein sequence ID" value="PJE64427.1"/>
    <property type="molecule type" value="Genomic_DNA"/>
</dbReference>
<evidence type="ECO:0000256" key="6">
    <source>
        <dbReference type="ARBA" id="ARBA00023002"/>
    </source>
</evidence>
<protein>
    <recommendedName>
        <fullName evidence="3">thioredoxin-dependent peroxiredoxin</fullName>
        <ecNumber evidence="3">1.11.1.24</ecNumber>
    </recommendedName>
    <alternativeName>
        <fullName evidence="9">Thioredoxin peroxidase</fullName>
    </alternativeName>
</protein>
<feature type="active site" description="Cysteine sulfenic acid (-SOH) intermediate; for peroxidase activity" evidence="12">
    <location>
        <position position="45"/>
    </location>
</feature>
<dbReference type="PIRSF" id="PIRSF000239">
    <property type="entry name" value="AHPC"/>
    <property type="match status" value="1"/>
</dbReference>
<dbReference type="GO" id="GO:0045454">
    <property type="term" value="P:cell redox homeostasis"/>
    <property type="evidence" value="ECO:0007669"/>
    <property type="project" value="TreeGrafter"/>
</dbReference>
<dbReference type="PANTHER" id="PTHR42801:SF4">
    <property type="entry name" value="AHPC_TSA FAMILY PROTEIN"/>
    <property type="match status" value="1"/>
</dbReference>
<dbReference type="EC" id="1.11.1.24" evidence="3"/>
<comment type="similarity">
    <text evidence="10">Belongs to the peroxiredoxin family. BCP/PrxQ subfamily.</text>
</comment>
<evidence type="ECO:0000313" key="14">
    <source>
        <dbReference type="EMBL" id="PJE64427.1"/>
    </source>
</evidence>
<comment type="caution">
    <text evidence="14">The sequence shown here is derived from an EMBL/GenBank/DDBJ whole genome shotgun (WGS) entry which is preliminary data.</text>
</comment>
<dbReference type="GO" id="GO:0008379">
    <property type="term" value="F:thioredoxin peroxidase activity"/>
    <property type="evidence" value="ECO:0007669"/>
    <property type="project" value="TreeGrafter"/>
</dbReference>
<evidence type="ECO:0000256" key="10">
    <source>
        <dbReference type="ARBA" id="ARBA00038489"/>
    </source>
</evidence>
<evidence type="ECO:0000256" key="12">
    <source>
        <dbReference type="PIRSR" id="PIRSR000239-1"/>
    </source>
</evidence>
<dbReference type="Pfam" id="PF00578">
    <property type="entry name" value="AhpC-TSA"/>
    <property type="match status" value="1"/>
</dbReference>
<evidence type="ECO:0000259" key="13">
    <source>
        <dbReference type="PROSITE" id="PS51352"/>
    </source>
</evidence>
<evidence type="ECO:0000256" key="4">
    <source>
        <dbReference type="ARBA" id="ARBA00022559"/>
    </source>
</evidence>
<dbReference type="GO" id="GO:0034599">
    <property type="term" value="P:cellular response to oxidative stress"/>
    <property type="evidence" value="ECO:0007669"/>
    <property type="project" value="TreeGrafter"/>
</dbReference>
<evidence type="ECO:0000256" key="11">
    <source>
        <dbReference type="ARBA" id="ARBA00049091"/>
    </source>
</evidence>
<dbReference type="Gene3D" id="3.40.30.10">
    <property type="entry name" value="Glutaredoxin"/>
    <property type="match status" value="1"/>
</dbReference>
<gene>
    <name evidence="14" type="ORF">COU90_03195</name>
</gene>
<dbReference type="InterPro" id="IPR050924">
    <property type="entry name" value="Peroxiredoxin_BCP/PrxQ"/>
</dbReference>
<evidence type="ECO:0000256" key="7">
    <source>
        <dbReference type="ARBA" id="ARBA00023157"/>
    </source>
</evidence>
<dbReference type="CDD" id="cd03017">
    <property type="entry name" value="PRX_BCP"/>
    <property type="match status" value="1"/>
</dbReference>
<proteinExistence type="inferred from homology"/>
<dbReference type="InterPro" id="IPR036249">
    <property type="entry name" value="Thioredoxin-like_sf"/>
</dbReference>
<keyword evidence="6" id="KW-0560">Oxidoreductase</keyword>
<comment type="catalytic activity">
    <reaction evidence="11">
        <text>a hydroperoxide + [thioredoxin]-dithiol = an alcohol + [thioredoxin]-disulfide + H2O</text>
        <dbReference type="Rhea" id="RHEA:62620"/>
        <dbReference type="Rhea" id="RHEA-COMP:10698"/>
        <dbReference type="Rhea" id="RHEA-COMP:10700"/>
        <dbReference type="ChEBI" id="CHEBI:15377"/>
        <dbReference type="ChEBI" id="CHEBI:29950"/>
        <dbReference type="ChEBI" id="CHEBI:30879"/>
        <dbReference type="ChEBI" id="CHEBI:35924"/>
        <dbReference type="ChEBI" id="CHEBI:50058"/>
        <dbReference type="EC" id="1.11.1.24"/>
    </reaction>
</comment>
<feature type="domain" description="Thioredoxin" evidence="13">
    <location>
        <begin position="3"/>
        <end position="156"/>
    </location>
</feature>
<comment type="subunit">
    <text evidence="2">Monomer.</text>
</comment>
<evidence type="ECO:0000256" key="9">
    <source>
        <dbReference type="ARBA" id="ARBA00032824"/>
    </source>
</evidence>
<keyword evidence="4 14" id="KW-0575">Peroxidase</keyword>
<sequence>MKLKEGKKAPAIKLPDQNGNICRLADYKGVWVLVYFYPKDDTPGCTVQACGIRDNYAAFKKAKITVFGISKDPVKKHKKFEEKYNLPFTLLSDEGLTVLKAYDVWGTKKFMGREYMGISRTSFLIDPEGNIAKIYENVKPNEHADMILKDVKMLRT</sequence>
<dbReference type="SUPFAM" id="SSF52833">
    <property type="entry name" value="Thioredoxin-like"/>
    <property type="match status" value="1"/>
</dbReference>
<keyword evidence="8" id="KW-0676">Redox-active center</keyword>
<evidence type="ECO:0000256" key="1">
    <source>
        <dbReference type="ARBA" id="ARBA00003330"/>
    </source>
</evidence>
<keyword evidence="5" id="KW-0049">Antioxidant</keyword>
<evidence type="ECO:0000256" key="3">
    <source>
        <dbReference type="ARBA" id="ARBA00013017"/>
    </source>
</evidence>
<organism evidence="14 15">
    <name type="scientific">Candidatus Ryanbacteria bacterium CG10_big_fil_rev_8_21_14_0_10_43_42</name>
    <dbReference type="NCBI Taxonomy" id="1974864"/>
    <lineage>
        <taxon>Bacteria</taxon>
        <taxon>Candidatus Ryaniibacteriota</taxon>
    </lineage>
</organism>
<dbReference type="Proteomes" id="UP000229098">
    <property type="component" value="Unassembled WGS sequence"/>
</dbReference>
<evidence type="ECO:0000256" key="5">
    <source>
        <dbReference type="ARBA" id="ARBA00022862"/>
    </source>
</evidence>
<dbReference type="GO" id="GO:0005737">
    <property type="term" value="C:cytoplasm"/>
    <property type="evidence" value="ECO:0007669"/>
    <property type="project" value="TreeGrafter"/>
</dbReference>
<reference evidence="15" key="1">
    <citation type="submission" date="2017-09" db="EMBL/GenBank/DDBJ databases">
        <title>Depth-based differentiation of microbial function through sediment-hosted aquifers and enrichment of novel symbionts in the deep terrestrial subsurface.</title>
        <authorList>
            <person name="Probst A.J."/>
            <person name="Ladd B."/>
            <person name="Jarett J.K."/>
            <person name="Geller-Mcgrath D.E."/>
            <person name="Sieber C.M.K."/>
            <person name="Emerson J.B."/>
            <person name="Anantharaman K."/>
            <person name="Thomas B.C."/>
            <person name="Malmstrom R."/>
            <person name="Stieglmeier M."/>
            <person name="Klingl A."/>
            <person name="Woyke T."/>
            <person name="Ryan C.M."/>
            <person name="Banfield J.F."/>
        </authorList>
    </citation>
    <scope>NUCLEOTIDE SEQUENCE [LARGE SCALE GENOMIC DNA]</scope>
</reference>
<dbReference type="AlphaFoldDB" id="A0A2M8KWZ6"/>
<evidence type="ECO:0000256" key="8">
    <source>
        <dbReference type="ARBA" id="ARBA00023284"/>
    </source>
</evidence>
<dbReference type="InterPro" id="IPR013766">
    <property type="entry name" value="Thioredoxin_domain"/>
</dbReference>
<name>A0A2M8KWZ6_9BACT</name>
<evidence type="ECO:0000256" key="2">
    <source>
        <dbReference type="ARBA" id="ARBA00011245"/>
    </source>
</evidence>
<comment type="function">
    <text evidence="1">Thiol-specific peroxidase that catalyzes the reduction of hydrogen peroxide and organic hydroperoxides to water and alcohols, respectively. Plays a role in cell protection against oxidative stress by detoxifying peroxides and as sensor of hydrogen peroxide-mediated signaling events.</text>
</comment>
<keyword evidence="7" id="KW-1015">Disulfide bond</keyword>
<accession>A0A2M8KWZ6</accession>
<dbReference type="FunFam" id="3.40.30.10:FF:000007">
    <property type="entry name" value="Thioredoxin-dependent thiol peroxidase"/>
    <property type="match status" value="1"/>
</dbReference>
<dbReference type="PANTHER" id="PTHR42801">
    <property type="entry name" value="THIOREDOXIN-DEPENDENT PEROXIDE REDUCTASE"/>
    <property type="match status" value="1"/>
</dbReference>
<evidence type="ECO:0000313" key="15">
    <source>
        <dbReference type="Proteomes" id="UP000229098"/>
    </source>
</evidence>
<dbReference type="InterPro" id="IPR000866">
    <property type="entry name" value="AhpC/TSA"/>
</dbReference>
<dbReference type="PROSITE" id="PS51352">
    <property type="entry name" value="THIOREDOXIN_2"/>
    <property type="match status" value="1"/>
</dbReference>
<dbReference type="InterPro" id="IPR024706">
    <property type="entry name" value="Peroxiredoxin_AhpC-typ"/>
</dbReference>
<dbReference type="NCBIfam" id="NF006960">
    <property type="entry name" value="PRK09437.1"/>
    <property type="match status" value="1"/>
</dbReference>